<organism evidence="8">
    <name type="scientific">bioreactor metagenome</name>
    <dbReference type="NCBI Taxonomy" id="1076179"/>
    <lineage>
        <taxon>unclassified sequences</taxon>
        <taxon>metagenomes</taxon>
        <taxon>ecological metagenomes</taxon>
    </lineage>
</organism>
<protein>
    <recommendedName>
        <fullName evidence="2">thymidine kinase</fullName>
        <ecNumber evidence="2">2.7.1.21</ecNumber>
    </recommendedName>
</protein>
<keyword evidence="5" id="KW-0547">Nucleotide-binding</keyword>
<evidence type="ECO:0000256" key="1">
    <source>
        <dbReference type="ARBA" id="ARBA00007587"/>
    </source>
</evidence>
<dbReference type="SUPFAM" id="SSF52540">
    <property type="entry name" value="P-loop containing nucleoside triphosphate hydrolases"/>
    <property type="match status" value="1"/>
</dbReference>
<keyword evidence="6 8" id="KW-0418">Kinase</keyword>
<dbReference type="GO" id="GO:0005829">
    <property type="term" value="C:cytosol"/>
    <property type="evidence" value="ECO:0007669"/>
    <property type="project" value="TreeGrafter"/>
</dbReference>
<evidence type="ECO:0000256" key="7">
    <source>
        <dbReference type="ARBA" id="ARBA00022840"/>
    </source>
</evidence>
<dbReference type="GO" id="GO:0004797">
    <property type="term" value="F:thymidine kinase activity"/>
    <property type="evidence" value="ECO:0007669"/>
    <property type="project" value="UniProtKB-EC"/>
</dbReference>
<dbReference type="InterPro" id="IPR027417">
    <property type="entry name" value="P-loop_NTPase"/>
</dbReference>
<evidence type="ECO:0000313" key="8">
    <source>
        <dbReference type="EMBL" id="MPM18403.1"/>
    </source>
</evidence>
<dbReference type="EMBL" id="VSSQ01002976">
    <property type="protein sequence ID" value="MPM18403.1"/>
    <property type="molecule type" value="Genomic_DNA"/>
</dbReference>
<evidence type="ECO:0000256" key="3">
    <source>
        <dbReference type="ARBA" id="ARBA00022634"/>
    </source>
</evidence>
<evidence type="ECO:0000256" key="2">
    <source>
        <dbReference type="ARBA" id="ARBA00012118"/>
    </source>
</evidence>
<keyword evidence="3" id="KW-0237">DNA synthesis</keyword>
<evidence type="ECO:0000256" key="5">
    <source>
        <dbReference type="ARBA" id="ARBA00022741"/>
    </source>
</evidence>
<dbReference type="GO" id="GO:0046104">
    <property type="term" value="P:thymidine metabolic process"/>
    <property type="evidence" value="ECO:0007669"/>
    <property type="project" value="TreeGrafter"/>
</dbReference>
<evidence type="ECO:0000256" key="6">
    <source>
        <dbReference type="ARBA" id="ARBA00022777"/>
    </source>
</evidence>
<dbReference type="GO" id="GO:0005524">
    <property type="term" value="F:ATP binding"/>
    <property type="evidence" value="ECO:0007669"/>
    <property type="project" value="UniProtKB-KW"/>
</dbReference>
<dbReference type="HAMAP" id="MF_00124">
    <property type="entry name" value="Thymidine_kinase"/>
    <property type="match status" value="1"/>
</dbReference>
<dbReference type="SUPFAM" id="SSF57716">
    <property type="entry name" value="Glucocorticoid receptor-like (DNA-binding domain)"/>
    <property type="match status" value="1"/>
</dbReference>
<dbReference type="EC" id="2.7.1.21" evidence="2"/>
<keyword evidence="7" id="KW-0067">ATP-binding</keyword>
<dbReference type="PANTHER" id="PTHR11441:SF0">
    <property type="entry name" value="THYMIDINE KINASE, CYTOSOLIC"/>
    <property type="match status" value="1"/>
</dbReference>
<accession>A0A644XVS2</accession>
<dbReference type="Pfam" id="PF00265">
    <property type="entry name" value="TK"/>
    <property type="match status" value="1"/>
</dbReference>
<dbReference type="InterPro" id="IPR001267">
    <property type="entry name" value="Thymidine_kinase"/>
</dbReference>
<dbReference type="PANTHER" id="PTHR11441">
    <property type="entry name" value="THYMIDINE KINASE"/>
    <property type="match status" value="1"/>
</dbReference>
<name>A0A644XVS2_9ZZZZ</name>
<evidence type="ECO:0000256" key="4">
    <source>
        <dbReference type="ARBA" id="ARBA00022679"/>
    </source>
</evidence>
<dbReference type="NCBIfam" id="NF003300">
    <property type="entry name" value="PRK04296.1-5"/>
    <property type="match status" value="1"/>
</dbReference>
<dbReference type="PIRSF" id="PIRSF035805">
    <property type="entry name" value="TK_cell"/>
    <property type="match status" value="1"/>
</dbReference>
<comment type="similarity">
    <text evidence="1">Belongs to the thymidine kinase family.</text>
</comment>
<gene>
    <name evidence="8" type="primary">tdk_9</name>
    <name evidence="8" type="ORF">SDC9_64812</name>
</gene>
<proteinExistence type="inferred from homology"/>
<dbReference type="Gene3D" id="3.40.50.300">
    <property type="entry name" value="P-loop containing nucleotide triphosphate hydrolases"/>
    <property type="match status" value="1"/>
</dbReference>
<comment type="caution">
    <text evidence="8">The sequence shown here is derived from an EMBL/GenBank/DDBJ whole genome shotgun (WGS) entry which is preliminary data.</text>
</comment>
<sequence length="211" mass="23368">MAKLYYRYGAMGSSKTANAIMVWYNYKERCKNALLVKPGVDTRDGTYTIRSRSGLVAECILFDQIDWDAVRAHEYDCIIIDEAQFLSVEQVDMLIPIVDDYDVPIICYGLKTDFRGEFFPGSARLLARADTIEEVKTICWCGKKATNNARLDGVGGITKVGEQVVLGAGDKYIGLCRKHWMIGDPGPGLRAEDLAKGAVPGVCSCDEDFDD</sequence>
<keyword evidence="4 8" id="KW-0808">Transferase</keyword>
<reference evidence="8" key="1">
    <citation type="submission" date="2019-08" db="EMBL/GenBank/DDBJ databases">
        <authorList>
            <person name="Kucharzyk K."/>
            <person name="Murdoch R.W."/>
            <person name="Higgins S."/>
            <person name="Loffler F."/>
        </authorList>
    </citation>
    <scope>NUCLEOTIDE SEQUENCE</scope>
</reference>
<dbReference type="AlphaFoldDB" id="A0A644XVS2"/>
<dbReference type="GO" id="GO:0071897">
    <property type="term" value="P:DNA biosynthetic process"/>
    <property type="evidence" value="ECO:0007669"/>
    <property type="project" value="UniProtKB-KW"/>
</dbReference>